<comment type="caution">
    <text evidence="1">The sequence shown here is derived from an EMBL/GenBank/DDBJ whole genome shotgun (WGS) entry which is preliminary data.</text>
</comment>
<evidence type="ECO:0000313" key="1">
    <source>
        <dbReference type="EMBL" id="MBL0395116.1"/>
    </source>
</evidence>
<reference evidence="1 2" key="1">
    <citation type="journal article" date="2017" name="Int. J. Syst. Evol. Microbiol.">
        <title>Ramlibacter monticola sp. nov., isolated from forest soil.</title>
        <authorList>
            <person name="Chaudhary D.K."/>
            <person name="Kim J."/>
        </authorList>
    </citation>
    <scope>NUCLEOTIDE SEQUENCE [LARGE SCALE GENOMIC DNA]</scope>
    <source>
        <strain evidence="1 2">KACC 19175</strain>
    </source>
</reference>
<dbReference type="Proteomes" id="UP000599109">
    <property type="component" value="Unassembled WGS sequence"/>
</dbReference>
<gene>
    <name evidence="1" type="ORF">JJ685_28550</name>
</gene>
<proteinExistence type="predicted"/>
<evidence type="ECO:0000313" key="2">
    <source>
        <dbReference type="Proteomes" id="UP000599109"/>
    </source>
</evidence>
<dbReference type="AlphaFoldDB" id="A0A937CWC2"/>
<sequence length="84" mass="9370">MHCRQTPTAFEADELDPEFQIGVCDEGFNVFARITMRGADGVRRIQSDLADMGYRSVSFGTSAQMRGCDLLMVRRPVTPSIALR</sequence>
<keyword evidence="2" id="KW-1185">Reference proteome</keyword>
<name>A0A937CWC2_9BURK</name>
<accession>A0A937CWC2</accession>
<dbReference type="EMBL" id="JAEQNE010000012">
    <property type="protein sequence ID" value="MBL0395116.1"/>
    <property type="molecule type" value="Genomic_DNA"/>
</dbReference>
<dbReference type="RefSeq" id="WP_201677787.1">
    <property type="nucleotide sequence ID" value="NZ_JAEQNE010000012.1"/>
</dbReference>
<organism evidence="1 2">
    <name type="scientific">Ramlibacter monticola</name>
    <dbReference type="NCBI Taxonomy" id="1926872"/>
    <lineage>
        <taxon>Bacteria</taxon>
        <taxon>Pseudomonadati</taxon>
        <taxon>Pseudomonadota</taxon>
        <taxon>Betaproteobacteria</taxon>
        <taxon>Burkholderiales</taxon>
        <taxon>Comamonadaceae</taxon>
        <taxon>Ramlibacter</taxon>
    </lineage>
</organism>
<protein>
    <submittedName>
        <fullName evidence="1">Uncharacterized protein</fullName>
    </submittedName>
</protein>